<keyword evidence="3" id="KW-1185">Reference proteome</keyword>
<proteinExistence type="predicted"/>
<sequence>MSTNNMSDEELDRLFRKSAEQYDPPFDEGAWKAMERKLDGPQSGWAGVKRLLPVVLLALLVTVGTVWKFIDRDTPFMETADIPAEQASEREPGSPAIPDQGKNMESTALPGSDSPVAPYAAVQSGSGAVAHLADKPMQHHSAIPERMAGPIPASRGAAIEEPLQTVATLMPLTQPEPPRSAVGISLQEVEKPIPVATPVPVDSDQSREGKERIFLRRVRVSLVVAPDITTVRFRDPDAVSANAGVLFSVPITRRLSLVSGAVWANKLYKATPADYQPSPDYWDGKRHPDVISAQCRVLDIPVNVQYQVLGWGRNALTVQAGLSSYLMLNEEYTYTYHYSGREPYSKTQEFSNQNKHWFGVQNLAVGYARQLSPAITIGAEPFVKIPLATIGEGRVKLTSAGVFFTASYTIR</sequence>
<comment type="caution">
    <text evidence="2">The sequence shown here is derived from an EMBL/GenBank/DDBJ whole genome shotgun (WGS) entry which is preliminary data.</text>
</comment>
<feature type="region of interest" description="Disordered" evidence="1">
    <location>
        <begin position="81"/>
        <end position="119"/>
    </location>
</feature>
<dbReference type="OrthoDB" id="1523584at2"/>
<reference evidence="2 3" key="1">
    <citation type="submission" date="2018-04" db="EMBL/GenBank/DDBJ databases">
        <title>Genomic Encyclopedia of Type Strains, Phase IV (KMG-IV): sequencing the most valuable type-strain genomes for metagenomic binning, comparative biology and taxonomic classification.</title>
        <authorList>
            <person name="Goeker M."/>
        </authorList>
    </citation>
    <scope>NUCLEOTIDE SEQUENCE [LARGE SCALE GENOMIC DNA]</scope>
    <source>
        <strain evidence="2 3">DSM 100231</strain>
    </source>
</reference>
<gene>
    <name evidence="2" type="ORF">C8E01_10256</name>
</gene>
<evidence type="ECO:0000313" key="2">
    <source>
        <dbReference type="EMBL" id="PVY42881.1"/>
    </source>
</evidence>
<accession>A0A2U1B2P8</accession>
<protein>
    <recommendedName>
        <fullName evidence="4">Outer membrane protein with beta-barrel domain</fullName>
    </recommendedName>
</protein>
<dbReference type="EMBL" id="QEKI01000002">
    <property type="protein sequence ID" value="PVY42881.1"/>
    <property type="molecule type" value="Genomic_DNA"/>
</dbReference>
<name>A0A2U1B2P8_9BACT</name>
<evidence type="ECO:0000313" key="3">
    <source>
        <dbReference type="Proteomes" id="UP000245466"/>
    </source>
</evidence>
<dbReference type="RefSeq" id="WP_133242710.1">
    <property type="nucleotide sequence ID" value="NZ_QEKI01000002.1"/>
</dbReference>
<dbReference type="Proteomes" id="UP000245466">
    <property type="component" value="Unassembled WGS sequence"/>
</dbReference>
<evidence type="ECO:0000256" key="1">
    <source>
        <dbReference type="SAM" id="MobiDB-lite"/>
    </source>
</evidence>
<dbReference type="AlphaFoldDB" id="A0A2U1B2P8"/>
<evidence type="ECO:0008006" key="4">
    <source>
        <dbReference type="Google" id="ProtNLM"/>
    </source>
</evidence>
<organism evidence="2 3">
    <name type="scientific">Pontibacter virosus</name>
    <dbReference type="NCBI Taxonomy" id="1765052"/>
    <lineage>
        <taxon>Bacteria</taxon>
        <taxon>Pseudomonadati</taxon>
        <taxon>Bacteroidota</taxon>
        <taxon>Cytophagia</taxon>
        <taxon>Cytophagales</taxon>
        <taxon>Hymenobacteraceae</taxon>
        <taxon>Pontibacter</taxon>
    </lineage>
</organism>